<keyword evidence="2" id="KW-0677">Repeat</keyword>
<proteinExistence type="predicted"/>
<comment type="caution">
    <text evidence="5">The sequence shown here is derived from an EMBL/GenBank/DDBJ whole genome shotgun (WGS) entry which is preliminary data.</text>
</comment>
<dbReference type="GO" id="GO:0016020">
    <property type="term" value="C:membrane"/>
    <property type="evidence" value="ECO:0007669"/>
    <property type="project" value="InterPro"/>
</dbReference>
<feature type="domain" description="Calx-beta" evidence="4">
    <location>
        <begin position="401"/>
        <end position="512"/>
    </location>
</feature>
<keyword evidence="1" id="KW-0732">Signal</keyword>
<dbReference type="SMART" id="SM00710">
    <property type="entry name" value="PbH1"/>
    <property type="match status" value="6"/>
</dbReference>
<name>A0A171ALV1_9BACT</name>
<dbReference type="SMART" id="SM00237">
    <property type="entry name" value="Calx_beta"/>
    <property type="match status" value="3"/>
</dbReference>
<gene>
    <name evidence="5" type="ORF">PJIAN_4494</name>
</gene>
<dbReference type="GO" id="GO:0007154">
    <property type="term" value="P:cell communication"/>
    <property type="evidence" value="ECO:0007669"/>
    <property type="project" value="InterPro"/>
</dbReference>
<dbReference type="InterPro" id="IPR026444">
    <property type="entry name" value="Secre_tail"/>
</dbReference>
<dbReference type="Gene3D" id="2.160.20.10">
    <property type="entry name" value="Single-stranded right-handed beta-helix, Pectin lyase-like"/>
    <property type="match status" value="1"/>
</dbReference>
<dbReference type="STRING" id="681398.PJIAN_4494"/>
<dbReference type="EMBL" id="BDCR01000004">
    <property type="protein sequence ID" value="GAT63951.1"/>
    <property type="molecule type" value="Genomic_DNA"/>
</dbReference>
<dbReference type="InterPro" id="IPR006626">
    <property type="entry name" value="PbH1"/>
</dbReference>
<dbReference type="InterPro" id="IPR011050">
    <property type="entry name" value="Pectin_lyase_fold/virulence"/>
</dbReference>
<dbReference type="Gene3D" id="2.60.40.2030">
    <property type="match status" value="3"/>
</dbReference>
<dbReference type="InterPro" id="IPR003644">
    <property type="entry name" value="Calx_beta"/>
</dbReference>
<evidence type="ECO:0000256" key="3">
    <source>
        <dbReference type="ARBA" id="ARBA00022837"/>
    </source>
</evidence>
<dbReference type="SUPFAM" id="SSF141072">
    <property type="entry name" value="CalX-like"/>
    <property type="match status" value="3"/>
</dbReference>
<keyword evidence="3" id="KW-0106">Calcium</keyword>
<dbReference type="AlphaFoldDB" id="A0A171ALV1"/>
<dbReference type="Pfam" id="PF03160">
    <property type="entry name" value="Calx-beta"/>
    <property type="match status" value="3"/>
</dbReference>
<dbReference type="RefSeq" id="WP_068705612.1">
    <property type="nucleotide sequence ID" value="NZ_BDCR01000004.1"/>
</dbReference>
<organism evidence="5 6">
    <name type="scientific">Paludibacter jiangxiensis</name>
    <dbReference type="NCBI Taxonomy" id="681398"/>
    <lineage>
        <taxon>Bacteria</taxon>
        <taxon>Pseudomonadati</taxon>
        <taxon>Bacteroidota</taxon>
        <taxon>Bacteroidia</taxon>
        <taxon>Bacteroidales</taxon>
        <taxon>Paludibacteraceae</taxon>
        <taxon>Paludibacter</taxon>
    </lineage>
</organism>
<dbReference type="InterPro" id="IPR012334">
    <property type="entry name" value="Pectin_lyas_fold"/>
</dbReference>
<evidence type="ECO:0000313" key="6">
    <source>
        <dbReference type="Proteomes" id="UP000076586"/>
    </source>
</evidence>
<evidence type="ECO:0000256" key="1">
    <source>
        <dbReference type="ARBA" id="ARBA00022729"/>
    </source>
</evidence>
<dbReference type="Proteomes" id="UP000076586">
    <property type="component" value="Unassembled WGS sequence"/>
</dbReference>
<sequence>MISPKGAFVLISSFLLSLLSTNVFGTVYYVAKTGSDANSCTQAKNKASPKLSIAAGIQCLSAGDTLYIRAGVYNESINEYNVNLPSGTSWQMPATIAGYPGESVTIQPNAGATEVIRIMGPTGGTRYLIFDNLILDGVNGATNVVEITYTGNDPNNTANHIRIKNCELKNAQNNGIYVDSGSSSNEFINLKIHNNGLSDFDHGMYVSGGNNLIEKCEVYQNAGWGIHIFNEQAPANATNNIVRNNNIHQNARVGSRGAGIILSSGANNIAYNNLIWGNSGGIQIDYNASNTGVYNNTIWANNGGNIENATGIDIGSGSTGAIVTNNISWNHKAGNIYDIGVGSSLATNLTNKSPLFVDSIQYNFHLQSTSPAINAGTNLTPTVIDDYDGIARPQGAGYDIGAFEYYSTQAISTIAVNSPTVTEGSSLVFNVTLSIASSTAVVFTPALISGTATVGTDTGTPIQYSTNGGSTWTTWSNGSITIPAGVTSLSIRVPTIDDTIVEQPETFQLSVNVSSGNTTNTTASGTGTINDNDVATIATIAVSSPTAIEGLPLVFNVTLSIASSTAVVFTPALTSGTATVGTDTGTPIQYSTNGGSTWITWSSGSITIPAGVTILSIRVPTIDDAIVEQPETLQLSVNVSSGNTTNTTAFGTGTINDNDVATIATIAVSSPTVTEGSPLVFDVTLSKASSTAVVFTPALTSGTAIIGTDTGTPIQYSTNGGSTWTTWSSGSITIPAGVTILSIRVPTIDDAIAEQPETLQLSVNVSSGNTTNTIASGTGTINDSMAIYPNPVADKLIVKMSDKADRMMTIMSVLGIVVLESPINDVYNEVDMSNLPKTLYIYKLVSGAITLKTGKVILNTH</sequence>
<dbReference type="NCBIfam" id="NF041518">
    <property type="entry name" value="choice_anch_Q"/>
    <property type="match status" value="1"/>
</dbReference>
<feature type="domain" description="Calx-beta" evidence="4">
    <location>
        <begin position="525"/>
        <end position="638"/>
    </location>
</feature>
<dbReference type="SUPFAM" id="SSF51126">
    <property type="entry name" value="Pectin lyase-like"/>
    <property type="match status" value="1"/>
</dbReference>
<evidence type="ECO:0000313" key="5">
    <source>
        <dbReference type="EMBL" id="GAT63951.1"/>
    </source>
</evidence>
<keyword evidence="6" id="KW-1185">Reference proteome</keyword>
<dbReference type="InterPro" id="IPR059226">
    <property type="entry name" value="Choice_anch_Q_dom"/>
</dbReference>
<protein>
    <submittedName>
        <fullName evidence="5">Calx-beta domain-containing protein</fullName>
    </submittedName>
</protein>
<feature type="domain" description="Calx-beta" evidence="4">
    <location>
        <begin position="651"/>
        <end position="764"/>
    </location>
</feature>
<dbReference type="InterPro" id="IPR039448">
    <property type="entry name" value="Beta_helix"/>
</dbReference>
<dbReference type="OrthoDB" id="8660908at2"/>
<evidence type="ECO:0000256" key="2">
    <source>
        <dbReference type="ARBA" id="ARBA00022737"/>
    </source>
</evidence>
<evidence type="ECO:0000259" key="4">
    <source>
        <dbReference type="SMART" id="SM00237"/>
    </source>
</evidence>
<reference evidence="6" key="2">
    <citation type="journal article" date="2017" name="Genome Announc.">
        <title>Draft genome sequence of Paludibacter jiangxiensis NM7(T), a propionate-producing fermentative bacterium.</title>
        <authorList>
            <person name="Qiu Y.-L."/>
            <person name="Tourlousse D.M."/>
            <person name="Matsuura N."/>
            <person name="Ohashi A."/>
            <person name="Sekiguchi Y."/>
        </authorList>
    </citation>
    <scope>NUCLEOTIDE SEQUENCE [LARGE SCALE GENOMIC DNA]</scope>
    <source>
        <strain evidence="6">NM7</strain>
    </source>
</reference>
<dbReference type="Pfam" id="PF18962">
    <property type="entry name" value="Por_Secre_tail"/>
    <property type="match status" value="1"/>
</dbReference>
<dbReference type="InterPro" id="IPR038081">
    <property type="entry name" value="CalX-like_sf"/>
</dbReference>
<reference evidence="6" key="1">
    <citation type="submission" date="2016-04" db="EMBL/GenBank/DDBJ databases">
        <title>Draft genome sequence of Paludibacter jiangxiensis strain NM7.</title>
        <authorList>
            <person name="Qiu Y."/>
            <person name="Matsuura N."/>
            <person name="Ohashi A."/>
            <person name="Tourlousse M.D."/>
            <person name="Sekiguchi Y."/>
        </authorList>
    </citation>
    <scope>NUCLEOTIDE SEQUENCE [LARGE SCALE GENOMIC DNA]</scope>
    <source>
        <strain evidence="6">NM7</strain>
    </source>
</reference>
<dbReference type="Pfam" id="PF13229">
    <property type="entry name" value="Beta_helix"/>
    <property type="match status" value="1"/>
</dbReference>
<accession>A0A171ALV1</accession>